<organism evidence="1">
    <name type="scientific">Anguilla anguilla</name>
    <name type="common">European freshwater eel</name>
    <name type="synonym">Muraena anguilla</name>
    <dbReference type="NCBI Taxonomy" id="7936"/>
    <lineage>
        <taxon>Eukaryota</taxon>
        <taxon>Metazoa</taxon>
        <taxon>Chordata</taxon>
        <taxon>Craniata</taxon>
        <taxon>Vertebrata</taxon>
        <taxon>Euteleostomi</taxon>
        <taxon>Actinopterygii</taxon>
        <taxon>Neopterygii</taxon>
        <taxon>Teleostei</taxon>
        <taxon>Anguilliformes</taxon>
        <taxon>Anguillidae</taxon>
        <taxon>Anguilla</taxon>
    </lineage>
</organism>
<protein>
    <submittedName>
        <fullName evidence="1">Uncharacterized protein</fullName>
    </submittedName>
</protein>
<sequence length="54" mass="6110">MIYCKFAFCHYVRVLCELAKQCMVLAKRNPLKLCVCMSVSVCACVCVCLRVSTK</sequence>
<reference evidence="1" key="2">
    <citation type="journal article" date="2015" name="Fish Shellfish Immunol.">
        <title>Early steps in the European eel (Anguilla anguilla)-Vibrio vulnificus interaction in the gills: Role of the RtxA13 toxin.</title>
        <authorList>
            <person name="Callol A."/>
            <person name="Pajuelo D."/>
            <person name="Ebbesson L."/>
            <person name="Teles M."/>
            <person name="MacKenzie S."/>
            <person name="Amaro C."/>
        </authorList>
    </citation>
    <scope>NUCLEOTIDE SEQUENCE</scope>
</reference>
<dbReference type="AlphaFoldDB" id="A0A0E9WV01"/>
<dbReference type="EMBL" id="GBXM01014343">
    <property type="protein sequence ID" value="JAH94234.1"/>
    <property type="molecule type" value="Transcribed_RNA"/>
</dbReference>
<proteinExistence type="predicted"/>
<accession>A0A0E9WV01</accession>
<reference evidence="1" key="1">
    <citation type="submission" date="2014-11" db="EMBL/GenBank/DDBJ databases">
        <authorList>
            <person name="Amaro Gonzalez C."/>
        </authorList>
    </citation>
    <scope>NUCLEOTIDE SEQUENCE</scope>
</reference>
<name>A0A0E9WV01_ANGAN</name>
<evidence type="ECO:0000313" key="1">
    <source>
        <dbReference type="EMBL" id="JAH94234.1"/>
    </source>
</evidence>